<protein>
    <recommendedName>
        <fullName evidence="4">DUF3373 domain-containing protein</fullName>
    </recommendedName>
</protein>
<organism evidence="2 3">
    <name type="scientific">Sulfurovum riftiae</name>
    <dbReference type="NCBI Taxonomy" id="1630136"/>
    <lineage>
        <taxon>Bacteria</taxon>
        <taxon>Pseudomonadati</taxon>
        <taxon>Campylobacterota</taxon>
        <taxon>Epsilonproteobacteria</taxon>
        <taxon>Campylobacterales</taxon>
        <taxon>Sulfurovaceae</taxon>
        <taxon>Sulfurovum</taxon>
    </lineage>
</organism>
<keyword evidence="1" id="KW-0732">Signal</keyword>
<dbReference type="Pfam" id="PF11853">
    <property type="entry name" value="DUF3373"/>
    <property type="match status" value="1"/>
</dbReference>
<dbReference type="InterPro" id="IPR021803">
    <property type="entry name" value="DUF3373"/>
</dbReference>
<comment type="caution">
    <text evidence="2">The sequence shown here is derived from an EMBL/GenBank/DDBJ whole genome shotgun (WGS) entry which is preliminary data.</text>
</comment>
<dbReference type="EMBL" id="LNKT01000004">
    <property type="protein sequence ID" value="KYJ87121.1"/>
    <property type="molecule type" value="Genomic_DNA"/>
</dbReference>
<keyword evidence="3" id="KW-1185">Reference proteome</keyword>
<feature type="chain" id="PRO_5007578538" description="DUF3373 domain-containing protein" evidence="1">
    <location>
        <begin position="19"/>
        <end position="518"/>
    </location>
</feature>
<gene>
    <name evidence="2" type="ORF">AS592_08960</name>
</gene>
<dbReference type="RefSeq" id="WP_067329174.1">
    <property type="nucleotide sequence ID" value="NZ_LNKT01000004.1"/>
</dbReference>
<dbReference type="OrthoDB" id="9760233at2"/>
<evidence type="ECO:0000256" key="1">
    <source>
        <dbReference type="SAM" id="SignalP"/>
    </source>
</evidence>
<dbReference type="Proteomes" id="UP000075359">
    <property type="component" value="Unassembled WGS sequence"/>
</dbReference>
<name>A0A151CHX7_9BACT</name>
<evidence type="ECO:0008006" key="4">
    <source>
        <dbReference type="Google" id="ProtNLM"/>
    </source>
</evidence>
<dbReference type="STRING" id="1630136.AS592_08960"/>
<sequence>MKKIVSLSVMAAAATSFAFGSTADDIANLQAQIDKLKTKQGKINAQSANDNIKWGVDFRTAYDNINYDMANGTSVGNDSLLSMRLWLNMAYAPDEHNVFKGQLSMNKAFGADFGPNNGQMGSRAFSMGGMFDWTGNEALTDNNLKVRQAYWLYLGDKAFGADIPWTFSIGRRPSTNGFLANLREDDAAQSPLAHVINVEFDGLSSKLDLSNVTGVPGMSFKVCLGYGATNAAPLFTNATPYADNQNDLDDIKLGGFIFEPYNDGQFIVKTTWYKAFDLPGQQSPLNPNFDGNFHQFGDMQGAALSVLVDGLTEDGYFADAKVFGSFAWSKSMPYTGSMMMGSPDDETGTSWWVGTQLPVVEGGVFGLEYNHGSEFWRPFTYAEDTMIGSKIAARGDAWEAYFTYQINDALSLQARYTDISYDYTGSNGFFGNYSGASMKIDDIKDGAAMWSQLGGTQDPTSGQTVYMNLAQMMQMDPMDPATQEALMPQVQQMGMAAAFAPNIVEAAQDFRIYLRYRF</sequence>
<evidence type="ECO:0000313" key="2">
    <source>
        <dbReference type="EMBL" id="KYJ87121.1"/>
    </source>
</evidence>
<accession>A0A151CHX7</accession>
<dbReference type="AlphaFoldDB" id="A0A151CHX7"/>
<proteinExistence type="predicted"/>
<feature type="signal peptide" evidence="1">
    <location>
        <begin position="1"/>
        <end position="18"/>
    </location>
</feature>
<evidence type="ECO:0000313" key="3">
    <source>
        <dbReference type="Proteomes" id="UP000075359"/>
    </source>
</evidence>
<reference evidence="2 3" key="1">
    <citation type="submission" date="2015-11" db="EMBL/GenBank/DDBJ databases">
        <title>Draft genome of Sulfurovum riftiae 1812E, a member of the Epsilonproteobacteria isolated from the tube of the deep-sea hydrothermal vent tubewom Riftia pachyptila.</title>
        <authorList>
            <person name="Vetriani C."/>
            <person name="Giovannelli D."/>
        </authorList>
    </citation>
    <scope>NUCLEOTIDE SEQUENCE [LARGE SCALE GENOMIC DNA]</scope>
    <source>
        <strain evidence="2 3">1812E</strain>
    </source>
</reference>